<feature type="transmembrane region" description="Helical" evidence="7">
    <location>
        <begin position="438"/>
        <end position="457"/>
    </location>
</feature>
<evidence type="ECO:0000256" key="6">
    <source>
        <dbReference type="SAM" id="MobiDB-lite"/>
    </source>
</evidence>
<dbReference type="AlphaFoldDB" id="A0A9P5TAV6"/>
<dbReference type="PANTHER" id="PTHR13317">
    <property type="entry name" value="TRANSMEMBRANE ANTERIOR POSTERIOR TRANSFORMATION PROTEIN 1 HOMOLOG"/>
    <property type="match status" value="1"/>
</dbReference>
<dbReference type="EMBL" id="WHVB01000005">
    <property type="protein sequence ID" value="KAF8482722.1"/>
    <property type="molecule type" value="Genomic_DNA"/>
</dbReference>
<gene>
    <name evidence="8" type="ORF">DFH94DRAFT_729188</name>
</gene>
<comment type="subcellular location">
    <subcellularLocation>
        <location evidence="1">Membrane</location>
        <topology evidence="1">Multi-pass membrane protein</topology>
    </subcellularLocation>
</comment>
<feature type="compositionally biased region" description="Pro residues" evidence="6">
    <location>
        <begin position="129"/>
        <end position="140"/>
    </location>
</feature>
<evidence type="ECO:0000256" key="3">
    <source>
        <dbReference type="ARBA" id="ARBA00022692"/>
    </source>
</evidence>
<reference evidence="8" key="1">
    <citation type="submission" date="2019-10" db="EMBL/GenBank/DDBJ databases">
        <authorList>
            <consortium name="DOE Joint Genome Institute"/>
            <person name="Kuo A."/>
            <person name="Miyauchi S."/>
            <person name="Kiss E."/>
            <person name="Drula E."/>
            <person name="Kohler A."/>
            <person name="Sanchez-Garcia M."/>
            <person name="Andreopoulos B."/>
            <person name="Barry K.W."/>
            <person name="Bonito G."/>
            <person name="Buee M."/>
            <person name="Carver A."/>
            <person name="Chen C."/>
            <person name="Cichocki N."/>
            <person name="Clum A."/>
            <person name="Culley D."/>
            <person name="Crous P.W."/>
            <person name="Fauchery L."/>
            <person name="Girlanda M."/>
            <person name="Hayes R."/>
            <person name="Keri Z."/>
            <person name="LaButti K."/>
            <person name="Lipzen A."/>
            <person name="Lombard V."/>
            <person name="Magnuson J."/>
            <person name="Maillard F."/>
            <person name="Morin E."/>
            <person name="Murat C."/>
            <person name="Nolan M."/>
            <person name="Ohm R."/>
            <person name="Pangilinan J."/>
            <person name="Pereira M."/>
            <person name="Perotto S."/>
            <person name="Peter M."/>
            <person name="Riley R."/>
            <person name="Sitrit Y."/>
            <person name="Stielow B."/>
            <person name="Szollosi G."/>
            <person name="Zifcakova L."/>
            <person name="Stursova M."/>
            <person name="Spatafora J.W."/>
            <person name="Tedersoo L."/>
            <person name="Vaario L.-M."/>
            <person name="Yamada A."/>
            <person name="Yan M."/>
            <person name="Wang P."/>
            <person name="Xu J."/>
            <person name="Bruns T."/>
            <person name="Baldrian P."/>
            <person name="Vilgalys R."/>
            <person name="Henrissat B."/>
            <person name="Grigoriev I.V."/>
            <person name="Hibbett D."/>
            <person name="Nagy L.G."/>
            <person name="Martin F.M."/>
        </authorList>
    </citation>
    <scope>NUCLEOTIDE SEQUENCE</scope>
    <source>
        <strain evidence="8">Prilba</strain>
    </source>
</reference>
<keyword evidence="5 7" id="KW-0472">Membrane</keyword>
<feature type="region of interest" description="Disordered" evidence="6">
    <location>
        <begin position="129"/>
        <end position="152"/>
    </location>
</feature>
<dbReference type="Pfam" id="PF05346">
    <property type="entry name" value="DUF747"/>
    <property type="match status" value="1"/>
</dbReference>
<feature type="transmembrane region" description="Helical" evidence="7">
    <location>
        <begin position="523"/>
        <end position="542"/>
    </location>
</feature>
<feature type="compositionally biased region" description="Low complexity" evidence="6">
    <location>
        <begin position="17"/>
        <end position="29"/>
    </location>
</feature>
<evidence type="ECO:0000313" key="9">
    <source>
        <dbReference type="Proteomes" id="UP000759537"/>
    </source>
</evidence>
<proteinExistence type="inferred from homology"/>
<name>A0A9P5TAV6_9AGAM</name>
<feature type="compositionally biased region" description="Polar residues" evidence="6">
    <location>
        <begin position="52"/>
        <end position="61"/>
    </location>
</feature>
<evidence type="ECO:0000256" key="5">
    <source>
        <dbReference type="ARBA" id="ARBA00023136"/>
    </source>
</evidence>
<evidence type="ECO:0000256" key="7">
    <source>
        <dbReference type="SAM" id="Phobius"/>
    </source>
</evidence>
<reference evidence="8" key="2">
    <citation type="journal article" date="2020" name="Nat. Commun.">
        <title>Large-scale genome sequencing of mycorrhizal fungi provides insights into the early evolution of symbiotic traits.</title>
        <authorList>
            <person name="Miyauchi S."/>
            <person name="Kiss E."/>
            <person name="Kuo A."/>
            <person name="Drula E."/>
            <person name="Kohler A."/>
            <person name="Sanchez-Garcia M."/>
            <person name="Morin E."/>
            <person name="Andreopoulos B."/>
            <person name="Barry K.W."/>
            <person name="Bonito G."/>
            <person name="Buee M."/>
            <person name="Carver A."/>
            <person name="Chen C."/>
            <person name="Cichocki N."/>
            <person name="Clum A."/>
            <person name="Culley D."/>
            <person name="Crous P.W."/>
            <person name="Fauchery L."/>
            <person name="Girlanda M."/>
            <person name="Hayes R.D."/>
            <person name="Keri Z."/>
            <person name="LaButti K."/>
            <person name="Lipzen A."/>
            <person name="Lombard V."/>
            <person name="Magnuson J."/>
            <person name="Maillard F."/>
            <person name="Murat C."/>
            <person name="Nolan M."/>
            <person name="Ohm R.A."/>
            <person name="Pangilinan J."/>
            <person name="Pereira M.F."/>
            <person name="Perotto S."/>
            <person name="Peter M."/>
            <person name="Pfister S."/>
            <person name="Riley R."/>
            <person name="Sitrit Y."/>
            <person name="Stielow J.B."/>
            <person name="Szollosi G."/>
            <person name="Zifcakova L."/>
            <person name="Stursova M."/>
            <person name="Spatafora J.W."/>
            <person name="Tedersoo L."/>
            <person name="Vaario L.M."/>
            <person name="Yamada A."/>
            <person name="Yan M."/>
            <person name="Wang P."/>
            <person name="Xu J."/>
            <person name="Bruns T."/>
            <person name="Baldrian P."/>
            <person name="Vilgalys R."/>
            <person name="Dunand C."/>
            <person name="Henrissat B."/>
            <person name="Grigoriev I.V."/>
            <person name="Hibbett D."/>
            <person name="Nagy L.G."/>
            <person name="Martin F.M."/>
        </authorList>
    </citation>
    <scope>NUCLEOTIDE SEQUENCE</scope>
    <source>
        <strain evidence="8">Prilba</strain>
    </source>
</reference>
<evidence type="ECO:0000256" key="2">
    <source>
        <dbReference type="ARBA" id="ARBA00008803"/>
    </source>
</evidence>
<dbReference type="OrthoDB" id="29023at2759"/>
<keyword evidence="3 7" id="KW-0812">Transmembrane</keyword>
<comment type="caution">
    <text evidence="8">The sequence shown here is derived from an EMBL/GenBank/DDBJ whole genome shotgun (WGS) entry which is preliminary data.</text>
</comment>
<dbReference type="GO" id="GO:0005789">
    <property type="term" value="C:endoplasmic reticulum membrane"/>
    <property type="evidence" value="ECO:0007669"/>
    <property type="project" value="TreeGrafter"/>
</dbReference>
<dbReference type="InterPro" id="IPR008010">
    <property type="entry name" value="Tatp1"/>
</dbReference>
<sequence>MVPKPSSPRRSMYHPVSSSSGHSIRASISDAKFPHVPRSRPRRRHRSSSTSNGNDISFSSTHDSDEDLNLRHLEHQSDSSPEPLHAQPIPLRVPLMRLSDPPPTLQDSRVFHALSPSEDGPLLTYSSLPPTPIASSPPPISKAERYRPPQKQSDVYTPPFSLWDYLREELLATDFDSHQELKWERVSNFLSIPVAIEKIVLFGFILCFDSFLYTFTIQPIRFILALWRLFMNTITSSKAHLPPSQKADILRTLLLTLSILILTPLTDASKIYHSIRGQDTIKLYVIFNALEIADRLCASIGQDILDCLFSRSTLLLLSRRLPLTSHTIRPVVFFLLATLYTVTHALVMVYQMLCLNVAINSYDNALLSLLMSNQFVEIKGSVFKKFEKDNLFQITCADIVERFCLGLMLFFVAFRNLIELSGSEFDFSGGMFLPQSFGWIGGSVLWTISYPVLTVMLSETLVDWLKHAFITKFNHIRPSVYERYKDVLCRDLASGSRLGARKHGYVDQSPVVARRLGFASLPLAVLTILIGTQAVMLLASAATPPSVSALHERSMGAMWDLVFSLNFEWWTVEGWQELFASHLDWELTLHWAKWGIIGFTFWMCFVLIKVIMGVYLVSYATRRRAGMEAREAEDVVNDFGRDPIGEGQEERKYNRELRDILDSARDDAMPVPEIGERDSSEIGVESGRDKDGKLKRPKLEELTRFTMVKRIW</sequence>
<feature type="compositionally biased region" description="Basic residues" evidence="6">
    <location>
        <begin position="35"/>
        <end position="47"/>
    </location>
</feature>
<feature type="region of interest" description="Disordered" evidence="6">
    <location>
        <begin position="1"/>
        <end position="64"/>
    </location>
</feature>
<evidence type="ECO:0000256" key="4">
    <source>
        <dbReference type="ARBA" id="ARBA00022989"/>
    </source>
</evidence>
<keyword evidence="4 7" id="KW-1133">Transmembrane helix</keyword>
<evidence type="ECO:0000313" key="8">
    <source>
        <dbReference type="EMBL" id="KAF8482722.1"/>
    </source>
</evidence>
<feature type="transmembrane region" description="Helical" evidence="7">
    <location>
        <begin position="199"/>
        <end position="229"/>
    </location>
</feature>
<feature type="region of interest" description="Disordered" evidence="6">
    <location>
        <begin position="672"/>
        <end position="691"/>
    </location>
</feature>
<protein>
    <submittedName>
        <fullName evidence="8">Eukaryotic membrane protein family-domain-containing protein</fullName>
    </submittedName>
</protein>
<dbReference type="PANTHER" id="PTHR13317:SF4">
    <property type="entry name" value="TRANSMEMBRANE ANTERIOR POSTERIOR TRANSFORMATION PROTEIN 1 HOMOLOG"/>
    <property type="match status" value="1"/>
</dbReference>
<comment type="similarity">
    <text evidence="2">Belongs to the TAPT1 family.</text>
</comment>
<organism evidence="8 9">
    <name type="scientific">Russula ochroleuca</name>
    <dbReference type="NCBI Taxonomy" id="152965"/>
    <lineage>
        <taxon>Eukaryota</taxon>
        <taxon>Fungi</taxon>
        <taxon>Dikarya</taxon>
        <taxon>Basidiomycota</taxon>
        <taxon>Agaricomycotina</taxon>
        <taxon>Agaricomycetes</taxon>
        <taxon>Russulales</taxon>
        <taxon>Russulaceae</taxon>
        <taxon>Russula</taxon>
    </lineage>
</organism>
<evidence type="ECO:0000256" key="1">
    <source>
        <dbReference type="ARBA" id="ARBA00004141"/>
    </source>
</evidence>
<feature type="transmembrane region" description="Helical" evidence="7">
    <location>
        <begin position="331"/>
        <end position="353"/>
    </location>
</feature>
<dbReference type="Proteomes" id="UP000759537">
    <property type="component" value="Unassembled WGS sequence"/>
</dbReference>
<keyword evidence="9" id="KW-1185">Reference proteome</keyword>
<feature type="transmembrane region" description="Helical" evidence="7">
    <location>
        <begin position="594"/>
        <end position="617"/>
    </location>
</feature>
<accession>A0A9P5TAV6</accession>